<reference evidence="3" key="1">
    <citation type="journal article" date="2013" name="Nature">
        <title>Draft genome of the wheat A-genome progenitor Triticum urartu.</title>
        <authorList>
            <person name="Ling H.Q."/>
            <person name="Zhao S."/>
            <person name="Liu D."/>
            <person name="Wang J."/>
            <person name="Sun H."/>
            <person name="Zhang C."/>
            <person name="Fan H."/>
            <person name="Li D."/>
            <person name="Dong L."/>
            <person name="Tao Y."/>
            <person name="Gao C."/>
            <person name="Wu H."/>
            <person name="Li Y."/>
            <person name="Cui Y."/>
            <person name="Guo X."/>
            <person name="Zheng S."/>
            <person name="Wang B."/>
            <person name="Yu K."/>
            <person name="Liang Q."/>
            <person name="Yang W."/>
            <person name="Lou X."/>
            <person name="Chen J."/>
            <person name="Feng M."/>
            <person name="Jian J."/>
            <person name="Zhang X."/>
            <person name="Luo G."/>
            <person name="Jiang Y."/>
            <person name="Liu J."/>
            <person name="Wang Z."/>
            <person name="Sha Y."/>
            <person name="Zhang B."/>
            <person name="Wu H."/>
            <person name="Tang D."/>
            <person name="Shen Q."/>
            <person name="Xue P."/>
            <person name="Zou S."/>
            <person name="Wang X."/>
            <person name="Liu X."/>
            <person name="Wang F."/>
            <person name="Yang Y."/>
            <person name="An X."/>
            <person name="Dong Z."/>
            <person name="Zhang K."/>
            <person name="Zhang X."/>
            <person name="Luo M.C."/>
            <person name="Dvorak J."/>
            <person name="Tong Y."/>
            <person name="Wang J."/>
            <person name="Yang H."/>
            <person name="Li Z."/>
            <person name="Wang D."/>
            <person name="Zhang A."/>
            <person name="Wang J."/>
        </authorList>
    </citation>
    <scope>NUCLEOTIDE SEQUENCE</scope>
    <source>
        <strain evidence="3">cv. G1812</strain>
    </source>
</reference>
<keyword evidence="3" id="KW-1185">Reference proteome</keyword>
<dbReference type="Gramene" id="TuG1812G0200003858.01.T01">
    <property type="protein sequence ID" value="TuG1812G0200003858.01.T01.cds260980"/>
    <property type="gene ID" value="TuG1812G0200003858.01"/>
</dbReference>
<reference evidence="2" key="3">
    <citation type="submission" date="2022-06" db="UniProtKB">
        <authorList>
            <consortium name="EnsemblPlants"/>
        </authorList>
    </citation>
    <scope>IDENTIFICATION</scope>
</reference>
<proteinExistence type="predicted"/>
<dbReference type="Proteomes" id="UP000015106">
    <property type="component" value="Chromosome 2"/>
</dbReference>
<accession>A0A8R7PGC6</accession>
<evidence type="ECO:0000313" key="2">
    <source>
        <dbReference type="EnsemblPlants" id="TuG1812G0200003858.01.T01.cds260980"/>
    </source>
</evidence>
<evidence type="ECO:0000256" key="1">
    <source>
        <dbReference type="SAM" id="MobiDB-lite"/>
    </source>
</evidence>
<feature type="region of interest" description="Disordered" evidence="1">
    <location>
        <begin position="1"/>
        <end position="20"/>
    </location>
</feature>
<name>A0A8R7PGC6_TRIUA</name>
<sequence length="92" mass="10270">AGRGVRRFHAPDGLAAGRGGARELRVETAWRLDGGSRRIRTQGTTNKEAQRQILRARVELLSPPAGHRTLQHCYSTTDFIRSTPTRIRDHAV</sequence>
<protein>
    <submittedName>
        <fullName evidence="2">Uncharacterized protein</fullName>
    </submittedName>
</protein>
<organism evidence="2 3">
    <name type="scientific">Triticum urartu</name>
    <name type="common">Red wild einkorn</name>
    <name type="synonym">Crithodium urartu</name>
    <dbReference type="NCBI Taxonomy" id="4572"/>
    <lineage>
        <taxon>Eukaryota</taxon>
        <taxon>Viridiplantae</taxon>
        <taxon>Streptophyta</taxon>
        <taxon>Embryophyta</taxon>
        <taxon>Tracheophyta</taxon>
        <taxon>Spermatophyta</taxon>
        <taxon>Magnoliopsida</taxon>
        <taxon>Liliopsida</taxon>
        <taxon>Poales</taxon>
        <taxon>Poaceae</taxon>
        <taxon>BOP clade</taxon>
        <taxon>Pooideae</taxon>
        <taxon>Triticodae</taxon>
        <taxon>Triticeae</taxon>
        <taxon>Triticinae</taxon>
        <taxon>Triticum</taxon>
    </lineage>
</organism>
<dbReference type="EnsemblPlants" id="TuG1812G0200003858.01.T01">
    <property type="protein sequence ID" value="TuG1812G0200003858.01.T01.cds260980"/>
    <property type="gene ID" value="TuG1812G0200003858.01"/>
</dbReference>
<reference evidence="2" key="2">
    <citation type="submission" date="2018-03" db="EMBL/GenBank/DDBJ databases">
        <title>The Triticum urartu genome reveals the dynamic nature of wheat genome evolution.</title>
        <authorList>
            <person name="Ling H."/>
            <person name="Ma B."/>
            <person name="Shi X."/>
            <person name="Liu H."/>
            <person name="Dong L."/>
            <person name="Sun H."/>
            <person name="Cao Y."/>
            <person name="Gao Q."/>
            <person name="Zheng S."/>
            <person name="Li Y."/>
            <person name="Yu Y."/>
            <person name="Du H."/>
            <person name="Qi M."/>
            <person name="Li Y."/>
            <person name="Yu H."/>
            <person name="Cui Y."/>
            <person name="Wang N."/>
            <person name="Chen C."/>
            <person name="Wu H."/>
            <person name="Zhao Y."/>
            <person name="Zhang J."/>
            <person name="Li Y."/>
            <person name="Zhou W."/>
            <person name="Zhang B."/>
            <person name="Hu W."/>
            <person name="Eijk M."/>
            <person name="Tang J."/>
            <person name="Witsenboer H."/>
            <person name="Zhao S."/>
            <person name="Li Z."/>
            <person name="Zhang A."/>
            <person name="Wang D."/>
            <person name="Liang C."/>
        </authorList>
    </citation>
    <scope>NUCLEOTIDE SEQUENCE [LARGE SCALE GENOMIC DNA]</scope>
    <source>
        <strain evidence="2">cv. G1812</strain>
    </source>
</reference>
<evidence type="ECO:0000313" key="3">
    <source>
        <dbReference type="Proteomes" id="UP000015106"/>
    </source>
</evidence>
<dbReference type="AlphaFoldDB" id="A0A8R7PGC6"/>